<evidence type="ECO:0000256" key="1">
    <source>
        <dbReference type="SAM" id="MobiDB-lite"/>
    </source>
</evidence>
<dbReference type="SUPFAM" id="SSF52402">
    <property type="entry name" value="Adenine nucleotide alpha hydrolases-like"/>
    <property type="match status" value="1"/>
</dbReference>
<dbReference type="EMBL" id="JAQJAN010000012">
    <property type="protein sequence ID" value="KAJ5716081.1"/>
    <property type="molecule type" value="Genomic_DNA"/>
</dbReference>
<dbReference type="PANTHER" id="PTHR46100:SF4">
    <property type="entry name" value="USPA DOMAIN-CONTAINING PROTEIN"/>
    <property type="match status" value="1"/>
</dbReference>
<reference evidence="3" key="1">
    <citation type="journal article" date="2023" name="IMA Fungus">
        <title>Comparative genomic study of the Penicillium genus elucidates a diverse pangenome and 15 lateral gene transfer events.</title>
        <authorList>
            <person name="Petersen C."/>
            <person name="Sorensen T."/>
            <person name="Nielsen M.R."/>
            <person name="Sondergaard T.E."/>
            <person name="Sorensen J.L."/>
            <person name="Fitzpatrick D.A."/>
            <person name="Frisvad J.C."/>
            <person name="Nielsen K.L."/>
        </authorList>
    </citation>
    <scope>NUCLEOTIDE SEQUENCE</scope>
    <source>
        <strain evidence="3">IBT 17514</strain>
    </source>
</reference>
<feature type="compositionally biased region" description="Basic and acidic residues" evidence="1">
    <location>
        <begin position="83"/>
        <end position="102"/>
    </location>
</feature>
<name>A0AAD6MTD4_9EURO</name>
<dbReference type="CDD" id="cd23659">
    <property type="entry name" value="USP_At3g01520-like"/>
    <property type="match status" value="1"/>
</dbReference>
<feature type="compositionally biased region" description="Polar residues" evidence="1">
    <location>
        <begin position="270"/>
        <end position="279"/>
    </location>
</feature>
<evidence type="ECO:0000313" key="3">
    <source>
        <dbReference type="EMBL" id="KAJ5716081.1"/>
    </source>
</evidence>
<dbReference type="Pfam" id="PF00582">
    <property type="entry name" value="Usp"/>
    <property type="match status" value="1"/>
</dbReference>
<comment type="caution">
    <text evidence="3">The sequence shown here is derived from an EMBL/GenBank/DDBJ whole genome shotgun (WGS) entry which is preliminary data.</text>
</comment>
<protein>
    <recommendedName>
        <fullName evidence="2">UspA domain-containing protein</fullName>
    </recommendedName>
</protein>
<proteinExistence type="predicted"/>
<feature type="domain" description="UspA" evidence="2">
    <location>
        <begin position="371"/>
        <end position="556"/>
    </location>
</feature>
<feature type="compositionally biased region" description="Acidic residues" evidence="1">
    <location>
        <begin position="256"/>
        <end position="268"/>
    </location>
</feature>
<keyword evidence="4" id="KW-1185">Reference proteome</keyword>
<dbReference type="Proteomes" id="UP001215712">
    <property type="component" value="Unassembled WGS sequence"/>
</dbReference>
<feature type="region of interest" description="Disordered" evidence="1">
    <location>
        <begin position="57"/>
        <end position="236"/>
    </location>
</feature>
<sequence>MMSVPADTPLGWENYPINITAELRGKVLGRFHFAARGRFEKRPPWLFPPRVFVEGRGGPPPFAPSPLRQQHSAADMASAPSSPERHLAEPDDLPRRSSDESGWRALTGVSESSPNTERAKKQKFQGRSAMAAMMSGLESRLLPKSLTRGRTSNRDSSQRNSSVDFLSPRRSSTRPTRSLSPTGRKIEAASRKLQKMALGGKPELWGPPTNESDEAFAERSGSSNLPGYVKPTSAEQGERLAKDVFDSEHNIIHSSDDDDSDDDGDVWNEDVQSTATSSDIKGKQPRKSALKSVIRPQGFFDNPAPAPRSAAGTPYGSDDEAELEEIHRAQRLAIYVSPIDSSVPNRSICTIIRGDFGSLQAEADEGRRRQRKYLVATDLSDESVVALESTIGTLLRDGDTMWALYAIQEDASSSSTQVAESAHSNQDISTIMGNQTQEATNSGRNILSLLGSATASRPASTEGQTVSAAEAERVNAVRTVTETCLKLLRKTSLQVRIAVEVIHCKNPKHLVTEAIDHVAPTVTVVGARGQSALKGVLLGSFSNYLMANSSAQVMVAQLPKRSSKNGPNREYRYPNFLRKPKSLTQARVD</sequence>
<feature type="region of interest" description="Disordered" evidence="1">
    <location>
        <begin position="251"/>
        <end position="319"/>
    </location>
</feature>
<evidence type="ECO:0000313" key="4">
    <source>
        <dbReference type="Proteomes" id="UP001215712"/>
    </source>
</evidence>
<dbReference type="Gene3D" id="3.40.50.12370">
    <property type="match status" value="1"/>
</dbReference>
<reference evidence="3" key="2">
    <citation type="submission" date="2023-01" db="EMBL/GenBank/DDBJ databases">
        <authorList>
            <person name="Petersen C."/>
        </authorList>
    </citation>
    <scope>NUCLEOTIDE SEQUENCE</scope>
    <source>
        <strain evidence="3">IBT 17514</strain>
    </source>
</reference>
<gene>
    <name evidence="3" type="ORF">N7493_007992</name>
</gene>
<dbReference type="InterPro" id="IPR006016">
    <property type="entry name" value="UspA"/>
</dbReference>
<accession>A0AAD6MTD4</accession>
<evidence type="ECO:0000259" key="2">
    <source>
        <dbReference type="Pfam" id="PF00582"/>
    </source>
</evidence>
<dbReference type="PRINTS" id="PR01438">
    <property type="entry name" value="UNVRSLSTRESS"/>
</dbReference>
<dbReference type="AlphaFoldDB" id="A0AAD6MTD4"/>
<feature type="compositionally biased region" description="Low complexity" evidence="1">
    <location>
        <begin position="72"/>
        <end position="82"/>
    </location>
</feature>
<dbReference type="InterPro" id="IPR006015">
    <property type="entry name" value="Universal_stress_UspA"/>
</dbReference>
<feature type="compositionally biased region" description="Low complexity" evidence="1">
    <location>
        <begin position="166"/>
        <end position="182"/>
    </location>
</feature>
<organism evidence="3 4">
    <name type="scientific">Penicillium malachiteum</name>
    <dbReference type="NCBI Taxonomy" id="1324776"/>
    <lineage>
        <taxon>Eukaryota</taxon>
        <taxon>Fungi</taxon>
        <taxon>Dikarya</taxon>
        <taxon>Ascomycota</taxon>
        <taxon>Pezizomycotina</taxon>
        <taxon>Eurotiomycetes</taxon>
        <taxon>Eurotiomycetidae</taxon>
        <taxon>Eurotiales</taxon>
        <taxon>Aspergillaceae</taxon>
        <taxon>Penicillium</taxon>
    </lineage>
</organism>
<dbReference type="PANTHER" id="PTHR46100">
    <property type="entry name" value="IMP2'P"/>
    <property type="match status" value="1"/>
</dbReference>